<dbReference type="InParanoid" id="A0A0D0DEK2"/>
<dbReference type="HOGENOM" id="CLU_179483_0_0_1"/>
<reference evidence="2" key="2">
    <citation type="submission" date="2015-01" db="EMBL/GenBank/DDBJ databases">
        <title>Evolutionary Origins and Diversification of the Mycorrhizal Mutualists.</title>
        <authorList>
            <consortium name="DOE Joint Genome Institute"/>
            <consortium name="Mycorrhizal Genomics Consortium"/>
            <person name="Kohler A."/>
            <person name="Kuo A."/>
            <person name="Nagy L.G."/>
            <person name="Floudas D."/>
            <person name="Copeland A."/>
            <person name="Barry K.W."/>
            <person name="Cichocki N."/>
            <person name="Veneault-Fourrey C."/>
            <person name="LaButti K."/>
            <person name="Lindquist E.A."/>
            <person name="Lipzen A."/>
            <person name="Lundell T."/>
            <person name="Morin E."/>
            <person name="Murat C."/>
            <person name="Riley R."/>
            <person name="Ohm R."/>
            <person name="Sun H."/>
            <person name="Tunlid A."/>
            <person name="Henrissat B."/>
            <person name="Grigoriev I.V."/>
            <person name="Hibbett D.S."/>
            <person name="Martin F."/>
        </authorList>
    </citation>
    <scope>NUCLEOTIDE SEQUENCE [LARGE SCALE GENOMIC DNA]</scope>
    <source>
        <strain evidence="2">Ve08.2h10</strain>
    </source>
</reference>
<accession>A0A0D0DEK2</accession>
<name>A0A0D0DEK2_9AGAM</name>
<protein>
    <submittedName>
        <fullName evidence="1">Uncharacterized protein</fullName>
    </submittedName>
</protein>
<dbReference type="EMBL" id="KN827758">
    <property type="protein sequence ID" value="KIK75950.1"/>
    <property type="molecule type" value="Genomic_DNA"/>
</dbReference>
<evidence type="ECO:0000313" key="1">
    <source>
        <dbReference type="EMBL" id="KIK75950.1"/>
    </source>
</evidence>
<sequence>MSSRIAMTAGSQLKGMDLQGCPPRAICKYLRLYFPPNALHLLESDFKFRTRAKIAEHKGKMETMQEGIGSIPSG</sequence>
<keyword evidence="2" id="KW-1185">Reference proteome</keyword>
<organism evidence="1 2">
    <name type="scientific">Paxillus rubicundulus Ve08.2h10</name>
    <dbReference type="NCBI Taxonomy" id="930991"/>
    <lineage>
        <taxon>Eukaryota</taxon>
        <taxon>Fungi</taxon>
        <taxon>Dikarya</taxon>
        <taxon>Basidiomycota</taxon>
        <taxon>Agaricomycotina</taxon>
        <taxon>Agaricomycetes</taxon>
        <taxon>Agaricomycetidae</taxon>
        <taxon>Boletales</taxon>
        <taxon>Paxilineae</taxon>
        <taxon>Paxillaceae</taxon>
        <taxon>Paxillus</taxon>
    </lineage>
</organism>
<dbReference type="OrthoDB" id="2655622at2759"/>
<reference evidence="1 2" key="1">
    <citation type="submission" date="2014-04" db="EMBL/GenBank/DDBJ databases">
        <authorList>
            <consortium name="DOE Joint Genome Institute"/>
            <person name="Kuo A."/>
            <person name="Kohler A."/>
            <person name="Jargeat P."/>
            <person name="Nagy L.G."/>
            <person name="Floudas D."/>
            <person name="Copeland A."/>
            <person name="Barry K.W."/>
            <person name="Cichocki N."/>
            <person name="Veneault-Fourrey C."/>
            <person name="LaButti K."/>
            <person name="Lindquist E.A."/>
            <person name="Lipzen A."/>
            <person name="Lundell T."/>
            <person name="Morin E."/>
            <person name="Murat C."/>
            <person name="Sun H."/>
            <person name="Tunlid A."/>
            <person name="Henrissat B."/>
            <person name="Grigoriev I.V."/>
            <person name="Hibbett D.S."/>
            <person name="Martin F."/>
            <person name="Nordberg H.P."/>
            <person name="Cantor M.N."/>
            <person name="Hua S.X."/>
        </authorList>
    </citation>
    <scope>NUCLEOTIDE SEQUENCE [LARGE SCALE GENOMIC DNA]</scope>
    <source>
        <strain evidence="1 2">Ve08.2h10</strain>
    </source>
</reference>
<proteinExistence type="predicted"/>
<evidence type="ECO:0000313" key="2">
    <source>
        <dbReference type="Proteomes" id="UP000054538"/>
    </source>
</evidence>
<dbReference type="AlphaFoldDB" id="A0A0D0DEK2"/>
<dbReference type="Proteomes" id="UP000054538">
    <property type="component" value="Unassembled WGS sequence"/>
</dbReference>
<gene>
    <name evidence="1" type="ORF">PAXRUDRAFT_18555</name>
</gene>